<evidence type="ECO:0000313" key="2">
    <source>
        <dbReference type="EMBL" id="CAB9519224.1"/>
    </source>
</evidence>
<feature type="region of interest" description="Disordered" evidence="1">
    <location>
        <begin position="136"/>
        <end position="163"/>
    </location>
</feature>
<evidence type="ECO:0000256" key="1">
    <source>
        <dbReference type="SAM" id="MobiDB-lite"/>
    </source>
</evidence>
<reference evidence="2" key="1">
    <citation type="submission" date="2020-06" db="EMBL/GenBank/DDBJ databases">
        <authorList>
            <consortium name="Plant Systems Biology data submission"/>
        </authorList>
    </citation>
    <scope>NUCLEOTIDE SEQUENCE</scope>
    <source>
        <strain evidence="2">D6</strain>
    </source>
</reference>
<accession>A0A9N8EHF0</accession>
<keyword evidence="3" id="KW-1185">Reference proteome</keyword>
<proteinExistence type="predicted"/>
<organism evidence="2 3">
    <name type="scientific">Seminavis robusta</name>
    <dbReference type="NCBI Taxonomy" id="568900"/>
    <lineage>
        <taxon>Eukaryota</taxon>
        <taxon>Sar</taxon>
        <taxon>Stramenopiles</taxon>
        <taxon>Ochrophyta</taxon>
        <taxon>Bacillariophyta</taxon>
        <taxon>Bacillariophyceae</taxon>
        <taxon>Bacillariophycidae</taxon>
        <taxon>Naviculales</taxon>
        <taxon>Naviculaceae</taxon>
        <taxon>Seminavis</taxon>
    </lineage>
</organism>
<comment type="caution">
    <text evidence="2">The sequence shown here is derived from an EMBL/GenBank/DDBJ whole genome shotgun (WGS) entry which is preliminary data.</text>
</comment>
<feature type="compositionally biased region" description="Polar residues" evidence="1">
    <location>
        <begin position="136"/>
        <end position="148"/>
    </location>
</feature>
<dbReference type="AlphaFoldDB" id="A0A9N8EHF0"/>
<sequence>MTTVSFTSTTSPNVAAAFDCSAQDCNFVLYEAMHDPVFLHNALKLARKKLDKTSIMIPSSDLKEKPKNPAKASLQGYTEEQFGLQDDERDQELFRRHRNCEDGCNDGIDWTTTTLNCVKSESPLFHNLEHGTAGKTTMRSHTATTSMTRQKKRGPPQKKPVVVPANKKKTIHNPSRLIHLGIVAATCIECDEETANDLN</sequence>
<name>A0A9N8EHF0_9STRA</name>
<dbReference type="Proteomes" id="UP001153069">
    <property type="component" value="Unassembled WGS sequence"/>
</dbReference>
<gene>
    <name evidence="2" type="ORF">SEMRO_999_G229620.1</name>
</gene>
<evidence type="ECO:0000313" key="3">
    <source>
        <dbReference type="Proteomes" id="UP001153069"/>
    </source>
</evidence>
<protein>
    <submittedName>
        <fullName evidence="2">Uncharacterized protein</fullName>
    </submittedName>
</protein>
<dbReference type="EMBL" id="CAICTM010000997">
    <property type="protein sequence ID" value="CAB9519224.1"/>
    <property type="molecule type" value="Genomic_DNA"/>
</dbReference>